<evidence type="ECO:0000313" key="2">
    <source>
        <dbReference type="EMBL" id="HER96421.1"/>
    </source>
</evidence>
<keyword evidence="1" id="KW-0175">Coiled coil</keyword>
<sequence>MRMVWRLTTAAVVAFAGGLALGLLMAPRPGRELRQELASKARARLQGLEQQLRQLESHLRQVEARLRALLPEDTETALQLKDQDVAQELPRMPHR</sequence>
<dbReference type="EMBL" id="DSGB01000005">
    <property type="protein sequence ID" value="HER96421.1"/>
    <property type="molecule type" value="Genomic_DNA"/>
</dbReference>
<comment type="caution">
    <text evidence="2">The sequence shown here is derived from an EMBL/GenBank/DDBJ whole genome shotgun (WGS) entry which is preliminary data.</text>
</comment>
<reference evidence="2" key="1">
    <citation type="journal article" date="2020" name="mSystems">
        <title>Genome- and Community-Level Interaction Insights into Carbon Utilization and Element Cycling Functions of Hydrothermarchaeota in Hydrothermal Sediment.</title>
        <authorList>
            <person name="Zhou Z."/>
            <person name="Liu Y."/>
            <person name="Xu W."/>
            <person name="Pan J."/>
            <person name="Luo Z.H."/>
            <person name="Li M."/>
        </authorList>
    </citation>
    <scope>NUCLEOTIDE SEQUENCE [LARGE SCALE GENOMIC DNA]</scope>
    <source>
        <strain evidence="2">SpSt-143</strain>
    </source>
</reference>
<gene>
    <name evidence="2" type="ORF">ENO59_07875</name>
</gene>
<evidence type="ECO:0000256" key="1">
    <source>
        <dbReference type="SAM" id="Coils"/>
    </source>
</evidence>
<dbReference type="AlphaFoldDB" id="A0A7V2B190"/>
<name>A0A7V2B190_RHOMR</name>
<accession>A0A7V2B190</accession>
<organism evidence="2">
    <name type="scientific">Rhodothermus marinus</name>
    <name type="common">Rhodothermus obamensis</name>
    <dbReference type="NCBI Taxonomy" id="29549"/>
    <lineage>
        <taxon>Bacteria</taxon>
        <taxon>Pseudomonadati</taxon>
        <taxon>Rhodothermota</taxon>
        <taxon>Rhodothermia</taxon>
        <taxon>Rhodothermales</taxon>
        <taxon>Rhodothermaceae</taxon>
        <taxon>Rhodothermus</taxon>
    </lineage>
</organism>
<protein>
    <recommendedName>
        <fullName evidence="3">YtxH domain-containing protein</fullName>
    </recommendedName>
</protein>
<feature type="coiled-coil region" evidence="1">
    <location>
        <begin position="38"/>
        <end position="65"/>
    </location>
</feature>
<proteinExistence type="predicted"/>
<evidence type="ECO:0008006" key="3">
    <source>
        <dbReference type="Google" id="ProtNLM"/>
    </source>
</evidence>